<dbReference type="SUPFAM" id="SSF53649">
    <property type="entry name" value="Alkaline phosphatase-like"/>
    <property type="match status" value="1"/>
</dbReference>
<reference evidence="4" key="1">
    <citation type="submission" date="2022-11" db="UniProtKB">
        <authorList>
            <consortium name="WormBaseParasite"/>
        </authorList>
    </citation>
    <scope>IDENTIFICATION</scope>
</reference>
<organism evidence="3 4">
    <name type="scientific">Acrobeloides nanus</name>
    <dbReference type="NCBI Taxonomy" id="290746"/>
    <lineage>
        <taxon>Eukaryota</taxon>
        <taxon>Metazoa</taxon>
        <taxon>Ecdysozoa</taxon>
        <taxon>Nematoda</taxon>
        <taxon>Chromadorea</taxon>
        <taxon>Rhabditida</taxon>
        <taxon>Tylenchina</taxon>
        <taxon>Cephalobomorpha</taxon>
        <taxon>Cephaloboidea</taxon>
        <taxon>Cephalobidae</taxon>
        <taxon>Acrobeloides</taxon>
    </lineage>
</organism>
<accession>A0A914D1P7</accession>
<evidence type="ECO:0000313" key="3">
    <source>
        <dbReference type="Proteomes" id="UP000887540"/>
    </source>
</evidence>
<dbReference type="AlphaFoldDB" id="A0A914D1P7"/>
<feature type="transmembrane region" description="Helical" evidence="2">
    <location>
        <begin position="41"/>
        <end position="64"/>
    </location>
</feature>
<dbReference type="Pfam" id="PF01663">
    <property type="entry name" value="Phosphodiest"/>
    <property type="match status" value="1"/>
</dbReference>
<keyword evidence="2" id="KW-0472">Membrane</keyword>
<dbReference type="Proteomes" id="UP000887540">
    <property type="component" value="Unplaced"/>
</dbReference>
<dbReference type="InterPro" id="IPR017850">
    <property type="entry name" value="Alkaline_phosphatase_core_sf"/>
</dbReference>
<evidence type="ECO:0000256" key="1">
    <source>
        <dbReference type="ARBA" id="ARBA00022729"/>
    </source>
</evidence>
<keyword evidence="2" id="KW-1133">Transmembrane helix</keyword>
<name>A0A914D1P7_9BILA</name>
<keyword evidence="3" id="KW-1185">Reference proteome</keyword>
<evidence type="ECO:0000256" key="2">
    <source>
        <dbReference type="SAM" id="Phobius"/>
    </source>
</evidence>
<dbReference type="GO" id="GO:0055120">
    <property type="term" value="C:striated muscle dense body"/>
    <property type="evidence" value="ECO:0007669"/>
    <property type="project" value="TreeGrafter"/>
</dbReference>
<dbReference type="GO" id="GO:0016529">
    <property type="term" value="C:sarcoplasmic reticulum"/>
    <property type="evidence" value="ECO:0007669"/>
    <property type="project" value="TreeGrafter"/>
</dbReference>
<dbReference type="InterPro" id="IPR002591">
    <property type="entry name" value="Phosphodiest/P_Trfase"/>
</dbReference>
<dbReference type="CDD" id="cd16018">
    <property type="entry name" value="Enpp"/>
    <property type="match status" value="1"/>
</dbReference>
<keyword evidence="2" id="KW-0812">Transmembrane</keyword>
<evidence type="ECO:0000313" key="4">
    <source>
        <dbReference type="WBParaSite" id="ACRNAN_scaffold175.g9110.t1"/>
    </source>
</evidence>
<dbReference type="InterPro" id="IPR036846">
    <property type="entry name" value="GM2-AP_sf"/>
</dbReference>
<dbReference type="GO" id="GO:0031674">
    <property type="term" value="C:I band"/>
    <property type="evidence" value="ECO:0007669"/>
    <property type="project" value="TreeGrafter"/>
</dbReference>
<proteinExistence type="predicted"/>
<dbReference type="PANTHER" id="PTHR10151:SF114">
    <property type="entry name" value="ECTONUCLEOTIDE PYROPHOSPHATASE_PHOSPHODIESTERASE C27A7.3"/>
    <property type="match status" value="1"/>
</dbReference>
<protein>
    <submittedName>
        <fullName evidence="4">Uncharacterized protein</fullName>
    </submittedName>
</protein>
<keyword evidence="1" id="KW-0732">Signal</keyword>
<dbReference type="Gene3D" id="3.40.720.10">
    <property type="entry name" value="Alkaline Phosphatase, subunit A"/>
    <property type="match status" value="1"/>
</dbReference>
<dbReference type="PANTHER" id="PTHR10151">
    <property type="entry name" value="ECTONUCLEOTIDE PYROPHOSPHATASE/PHOSPHODIESTERASE"/>
    <property type="match status" value="1"/>
</dbReference>
<dbReference type="WBParaSite" id="ACRNAN_scaffold175.g9110.t1">
    <property type="protein sequence ID" value="ACRNAN_scaffold175.g9110.t1"/>
    <property type="gene ID" value="ACRNAN_scaffold175.g9110"/>
</dbReference>
<dbReference type="SUPFAM" id="SSF63707">
    <property type="entry name" value="Ganglioside M2 (gm2) activator"/>
    <property type="match status" value="1"/>
</dbReference>
<sequence>MDKVLPLPNNNVPNGIDNHRRHESTSSFLHRYKKWVVHTKLALLLIIVVLLVISTIALIFLVVLSVRQKDHVEDANFLNSDTSWRNKCERACMAEFDVPPLLVISMDGLHADYLERKEKTPAIRRIMSCGSRAEFMLPSYPSKTFPNHYSIVTGLYPESHGIVDNGFVDFQIEEKYFSKASKNPAWYYGEPIWNTVKKNDRKSAVFFWPGSEVKIQGHAPDYRMNYSNTMPFSTRIDQRVFCFLGLFVVFLASGEDKAEVNIKVSGACSPIYLSRRGIELNKYRPLIRFNPDKIQLIPKNPVIPGCVKIKAEGVEILKPVRNLLAEVEMRIGGTPDPNNPTLPCTKKIDEKVNSCPCAKTEGTCVFCDFCKQMKSQNAKVVATGARKTPADENLEESCKCDVMQPGLYDIETEMCTPEFDDAKQFIPPELQNNLLEKTPISMFITVYLMDMQQHANESYLSAFGRAILQRRMAQSTIACFLMGIDVTLASNAGK</sequence>